<evidence type="ECO:0000313" key="3">
    <source>
        <dbReference type="EMBL" id="WLR43027.1"/>
    </source>
</evidence>
<protein>
    <submittedName>
        <fullName evidence="3">N-acetylmuramoyl-L-alanine amidase</fullName>
    </submittedName>
</protein>
<evidence type="ECO:0000256" key="1">
    <source>
        <dbReference type="ARBA" id="ARBA00022801"/>
    </source>
</evidence>
<dbReference type="Pfam" id="PF05036">
    <property type="entry name" value="SPOR"/>
    <property type="match status" value="1"/>
</dbReference>
<accession>A0ABY9JUD6</accession>
<dbReference type="PANTHER" id="PTHR30404">
    <property type="entry name" value="N-ACETYLMURAMOYL-L-ALANINE AMIDASE"/>
    <property type="match status" value="1"/>
</dbReference>
<dbReference type="CDD" id="cd02696">
    <property type="entry name" value="MurNAc-LAA"/>
    <property type="match status" value="1"/>
</dbReference>
<dbReference type="InterPro" id="IPR002508">
    <property type="entry name" value="MurNAc-LAA_cat"/>
</dbReference>
<dbReference type="SUPFAM" id="SSF110997">
    <property type="entry name" value="Sporulation related repeat"/>
    <property type="match status" value="1"/>
</dbReference>
<dbReference type="InterPro" id="IPR050695">
    <property type="entry name" value="N-acetylmuramoyl_amidase_3"/>
</dbReference>
<dbReference type="SMART" id="SM00646">
    <property type="entry name" value="Ami_3"/>
    <property type="match status" value="1"/>
</dbReference>
<dbReference type="Gene3D" id="3.30.70.1070">
    <property type="entry name" value="Sporulation related repeat"/>
    <property type="match status" value="1"/>
</dbReference>
<reference evidence="3 4" key="1">
    <citation type="submission" date="2023-06" db="EMBL/GenBank/DDBJ databases">
        <title>Five Gram-positive bacteria isolated from mangrove sediments in Shenzhen, Guangdong, China.</title>
        <authorList>
            <person name="Yu S."/>
            <person name="Zheng W."/>
            <person name="Huang Y."/>
        </authorList>
    </citation>
    <scope>NUCLEOTIDE SEQUENCE [LARGE SCALE GENOMIC DNA]</scope>
    <source>
        <strain evidence="3 4">SaN35-3</strain>
    </source>
</reference>
<evidence type="ECO:0000259" key="2">
    <source>
        <dbReference type="PROSITE" id="PS51724"/>
    </source>
</evidence>
<dbReference type="RefSeq" id="WP_226538845.1">
    <property type="nucleotide sequence ID" value="NZ_CP129013.1"/>
</dbReference>
<proteinExistence type="predicted"/>
<keyword evidence="1" id="KW-0378">Hydrolase</keyword>
<dbReference type="Pfam" id="PF01520">
    <property type="entry name" value="Amidase_3"/>
    <property type="match status" value="1"/>
</dbReference>
<feature type="domain" description="SPOR" evidence="2">
    <location>
        <begin position="183"/>
        <end position="263"/>
    </location>
</feature>
<dbReference type="PROSITE" id="PS51724">
    <property type="entry name" value="SPOR"/>
    <property type="match status" value="1"/>
</dbReference>
<sequence>MFKLVLDPGHGGNDPGAVGNGLREKDLNLKIAKFCSDHINQNFENVQVLMTRSTDKTLSLRERTNYANNQKADYYCSIHINAGGGNGFESYIYSGAFSSKPRTDALRNVLHNKIISRLNFRDRGKKQANFFVLRETSMPAVLTENLFIDNSSNANYLKSDSNLKAIGISHAEGLASAHGWKRKEATIYYRVVTGSFLIRKNALSQQALLKKAGFESFLSTYKQSSKTYYRVISGSFRNKKNAEERVEQLKKKGFNSFITTFKQ</sequence>
<dbReference type="InterPro" id="IPR007730">
    <property type="entry name" value="SPOR-like_dom"/>
</dbReference>
<evidence type="ECO:0000313" key="4">
    <source>
        <dbReference type="Proteomes" id="UP001197974"/>
    </source>
</evidence>
<dbReference type="Gene3D" id="3.40.630.40">
    <property type="entry name" value="Zn-dependent exopeptidases"/>
    <property type="match status" value="1"/>
</dbReference>
<dbReference type="SUPFAM" id="SSF53187">
    <property type="entry name" value="Zn-dependent exopeptidases"/>
    <property type="match status" value="1"/>
</dbReference>
<keyword evidence="4" id="KW-1185">Reference proteome</keyword>
<organism evidence="3 4">
    <name type="scientific">Bacillus carboniphilus</name>
    <dbReference type="NCBI Taxonomy" id="86663"/>
    <lineage>
        <taxon>Bacteria</taxon>
        <taxon>Bacillati</taxon>
        <taxon>Bacillota</taxon>
        <taxon>Bacilli</taxon>
        <taxon>Bacillales</taxon>
        <taxon>Bacillaceae</taxon>
        <taxon>Bacillus</taxon>
    </lineage>
</organism>
<dbReference type="EMBL" id="CP129013">
    <property type="protein sequence ID" value="WLR43027.1"/>
    <property type="molecule type" value="Genomic_DNA"/>
</dbReference>
<gene>
    <name evidence="3" type="ORF">LC087_02060</name>
</gene>
<dbReference type="Proteomes" id="UP001197974">
    <property type="component" value="Chromosome"/>
</dbReference>
<dbReference type="InterPro" id="IPR036680">
    <property type="entry name" value="SPOR-like_sf"/>
</dbReference>
<dbReference type="PANTHER" id="PTHR30404:SF0">
    <property type="entry name" value="N-ACETYLMURAMOYL-L-ALANINE AMIDASE AMIC"/>
    <property type="match status" value="1"/>
</dbReference>
<name>A0ABY9JUD6_9BACI</name>